<feature type="compositionally biased region" description="Pro residues" evidence="1">
    <location>
        <begin position="344"/>
        <end position="354"/>
    </location>
</feature>
<feature type="region of interest" description="Disordered" evidence="1">
    <location>
        <begin position="245"/>
        <end position="288"/>
    </location>
</feature>
<dbReference type="GO" id="GO:0016787">
    <property type="term" value="F:hydrolase activity"/>
    <property type="evidence" value="ECO:0007669"/>
    <property type="project" value="UniProtKB-KW"/>
</dbReference>
<evidence type="ECO:0000313" key="3">
    <source>
        <dbReference type="Proteomes" id="UP000318081"/>
    </source>
</evidence>
<feature type="region of interest" description="Disordered" evidence="1">
    <location>
        <begin position="334"/>
        <end position="354"/>
    </location>
</feature>
<dbReference type="InterPro" id="IPR050708">
    <property type="entry name" value="T6SS_VgrG/RHS"/>
</dbReference>
<evidence type="ECO:0000313" key="2">
    <source>
        <dbReference type="EMBL" id="QDV84101.1"/>
    </source>
</evidence>
<dbReference type="NCBIfam" id="TIGR03696">
    <property type="entry name" value="Rhs_assc_core"/>
    <property type="match status" value="1"/>
</dbReference>
<dbReference type="PANTHER" id="PTHR32305">
    <property type="match status" value="1"/>
</dbReference>
<gene>
    <name evidence="2" type="primary">wapA_3</name>
    <name evidence="2" type="ORF">TBK1r_30460</name>
</gene>
<dbReference type="PANTHER" id="PTHR32305:SF15">
    <property type="entry name" value="PROTEIN RHSA-RELATED"/>
    <property type="match status" value="1"/>
</dbReference>
<organism evidence="2 3">
    <name type="scientific">Stieleria magnilauensis</name>
    <dbReference type="NCBI Taxonomy" id="2527963"/>
    <lineage>
        <taxon>Bacteria</taxon>
        <taxon>Pseudomonadati</taxon>
        <taxon>Planctomycetota</taxon>
        <taxon>Planctomycetia</taxon>
        <taxon>Pirellulales</taxon>
        <taxon>Pirellulaceae</taxon>
        <taxon>Stieleria</taxon>
    </lineage>
</organism>
<dbReference type="Proteomes" id="UP000318081">
    <property type="component" value="Chromosome"/>
</dbReference>
<name>A0ABX5XQI1_9BACT</name>
<feature type="region of interest" description="Disordered" evidence="1">
    <location>
        <begin position="176"/>
        <end position="201"/>
    </location>
</feature>
<dbReference type="RefSeq" id="WP_145211898.1">
    <property type="nucleotide sequence ID" value="NZ_CP036432.1"/>
</dbReference>
<dbReference type="EC" id="3.1.-.-" evidence="2"/>
<evidence type="ECO:0000256" key="1">
    <source>
        <dbReference type="SAM" id="MobiDB-lite"/>
    </source>
</evidence>
<dbReference type="EMBL" id="CP036432">
    <property type="protein sequence ID" value="QDV84101.1"/>
    <property type="molecule type" value="Genomic_DNA"/>
</dbReference>
<reference evidence="2 3" key="1">
    <citation type="submission" date="2019-02" db="EMBL/GenBank/DDBJ databases">
        <title>Deep-cultivation of Planctomycetes and their phenomic and genomic characterization uncovers novel biology.</title>
        <authorList>
            <person name="Wiegand S."/>
            <person name="Jogler M."/>
            <person name="Boedeker C."/>
            <person name="Pinto D."/>
            <person name="Vollmers J."/>
            <person name="Rivas-Marin E."/>
            <person name="Kohn T."/>
            <person name="Peeters S.H."/>
            <person name="Heuer A."/>
            <person name="Rast P."/>
            <person name="Oberbeckmann S."/>
            <person name="Bunk B."/>
            <person name="Jeske O."/>
            <person name="Meyerdierks A."/>
            <person name="Storesund J.E."/>
            <person name="Kallscheuer N."/>
            <person name="Luecker S."/>
            <person name="Lage O.M."/>
            <person name="Pohl T."/>
            <person name="Merkel B.J."/>
            <person name="Hornburger P."/>
            <person name="Mueller R.-W."/>
            <person name="Bruemmer F."/>
            <person name="Labrenz M."/>
            <person name="Spormann A.M."/>
            <person name="Op den Camp H."/>
            <person name="Overmann J."/>
            <person name="Amann R."/>
            <person name="Jetten M.S.M."/>
            <person name="Mascher T."/>
            <person name="Medema M.H."/>
            <person name="Devos D.P."/>
            <person name="Kaster A.-K."/>
            <person name="Ovreas L."/>
            <person name="Rohde M."/>
            <person name="Galperin M.Y."/>
            <person name="Jogler C."/>
        </authorList>
    </citation>
    <scope>NUCLEOTIDE SEQUENCE [LARGE SCALE GENOMIC DNA]</scope>
    <source>
        <strain evidence="2 3">TBK1r</strain>
    </source>
</reference>
<protein>
    <submittedName>
        <fullName evidence="2">tRNA3(Ser)-specific nuclease WapA</fullName>
        <ecNumber evidence="2">3.1.-.-</ecNumber>
    </submittedName>
</protein>
<feature type="compositionally biased region" description="Gly residues" evidence="1">
    <location>
        <begin position="176"/>
        <end position="185"/>
    </location>
</feature>
<keyword evidence="2" id="KW-0378">Hydrolase</keyword>
<dbReference type="Gene3D" id="2.180.10.10">
    <property type="entry name" value="RHS repeat-associated core"/>
    <property type="match status" value="1"/>
</dbReference>
<keyword evidence="3" id="KW-1185">Reference proteome</keyword>
<dbReference type="InterPro" id="IPR022385">
    <property type="entry name" value="Rhs_assc_core"/>
</dbReference>
<proteinExistence type="predicted"/>
<sequence length="354" mass="39109">MLCHRSSRRQNLRQRLARTRARGVKPCADLNSNRSCKTLRQPTCSPGKSRPENDRPSIKFTVRYLRGQQYSINALTDSSGTIKERYAYDAYGGLSIFDAAGTARTTTAEGNRYTYTGREYDDVLDLYHHRARMYDSIAGRFCSRDPIGFMGSPFNLYEYVSAMPLSARDPSGLVGPGDGGAGGWPGDPFIDPKRPRPSLPDVPAGGAGCMAIAVPIAVVEPTPCGEAALVVIVWVTAVVCDKAQTQRRTTRLPKPPGRPFKFRNPFRSPRVDPGYPPPNPPDRDDDKEKRCPEGECWCCVNQTYPMDPNPGSVKSCSCRDAEDCWLDGDTCSPYDQEIDKPARPDPNNPPPWGN</sequence>
<accession>A0ABX5XQI1</accession>